<name>A0ABS8XXJ0_9BURK</name>
<accession>A0ABS8XXJ0</accession>
<protein>
    <recommendedName>
        <fullName evidence="1">TnsA endonuclease N-terminal domain-containing protein</fullName>
    </recommendedName>
</protein>
<dbReference type="Gene3D" id="3.40.1350.10">
    <property type="match status" value="1"/>
</dbReference>
<feature type="domain" description="TnsA endonuclease N-terminal" evidence="1">
    <location>
        <begin position="69"/>
        <end position="124"/>
    </location>
</feature>
<sequence>MKDANAAFGGAEDAILAIEYPEGDRIRSRKVISRSKARGSGKYPSWKMGRMIHWESPHELNAFRLLDANSAVLEFAEQPLVIKYRLDGVEHEHYPDIRVTTRQGKELWEVKTAEDAATPEVARRTALMSAALPTLGYVYRVVHAEDLGRRPRLKTVLEVLRLGRADIPAVERERLRVTFERAPNLTWGDVKRGALGAKGQYFACRLILEGAIALDLTTPILDSRPLTWRGQQADFSNPAESNQ</sequence>
<keyword evidence="3" id="KW-1185">Reference proteome</keyword>
<reference evidence="2 3" key="1">
    <citation type="submission" date="2021-12" db="EMBL/GenBank/DDBJ databases">
        <title>Genome seq of P8.</title>
        <authorList>
            <person name="Seo T."/>
        </authorList>
    </citation>
    <scope>NUCLEOTIDE SEQUENCE [LARGE SCALE GENOMIC DNA]</scope>
    <source>
        <strain evidence="2 3">P8</strain>
    </source>
</reference>
<dbReference type="Pfam" id="PF08722">
    <property type="entry name" value="Tn7_TnsA-like_N"/>
    <property type="match status" value="1"/>
</dbReference>
<evidence type="ECO:0000259" key="1">
    <source>
        <dbReference type="Pfam" id="PF08722"/>
    </source>
</evidence>
<proteinExistence type="predicted"/>
<gene>
    <name evidence="2" type="ORF">LXT13_18630</name>
</gene>
<evidence type="ECO:0000313" key="2">
    <source>
        <dbReference type="EMBL" id="MCE4556415.1"/>
    </source>
</evidence>
<evidence type="ECO:0000313" key="3">
    <source>
        <dbReference type="Proteomes" id="UP001200741"/>
    </source>
</evidence>
<dbReference type="EMBL" id="JAJTWU010000007">
    <property type="protein sequence ID" value="MCE4556415.1"/>
    <property type="molecule type" value="Genomic_DNA"/>
</dbReference>
<comment type="caution">
    <text evidence="2">The sequence shown here is derived from an EMBL/GenBank/DDBJ whole genome shotgun (WGS) entry which is preliminary data.</text>
</comment>
<organism evidence="2 3">
    <name type="scientific">Pelomonas cellulosilytica</name>
    <dbReference type="NCBI Taxonomy" id="2906762"/>
    <lineage>
        <taxon>Bacteria</taxon>
        <taxon>Pseudomonadati</taxon>
        <taxon>Pseudomonadota</taxon>
        <taxon>Betaproteobacteria</taxon>
        <taxon>Burkholderiales</taxon>
        <taxon>Sphaerotilaceae</taxon>
        <taxon>Roseateles</taxon>
    </lineage>
</organism>
<dbReference type="InterPro" id="IPR011856">
    <property type="entry name" value="tRNA_endonuc-like_dom_sf"/>
</dbReference>
<dbReference type="InterPro" id="IPR014833">
    <property type="entry name" value="TnsA_N"/>
</dbReference>
<dbReference type="Proteomes" id="UP001200741">
    <property type="component" value="Unassembled WGS sequence"/>
</dbReference>